<feature type="transmembrane region" description="Helical" evidence="6">
    <location>
        <begin position="52"/>
        <end position="71"/>
    </location>
</feature>
<dbReference type="Proteomes" id="UP000058599">
    <property type="component" value="Chromosome"/>
</dbReference>
<organism evidence="7 8">
    <name type="scientific">Sphingopyxis granuli</name>
    <dbReference type="NCBI Taxonomy" id="267128"/>
    <lineage>
        <taxon>Bacteria</taxon>
        <taxon>Pseudomonadati</taxon>
        <taxon>Pseudomonadota</taxon>
        <taxon>Alphaproteobacteria</taxon>
        <taxon>Sphingomonadales</taxon>
        <taxon>Sphingomonadaceae</taxon>
        <taxon>Sphingopyxis</taxon>
    </lineage>
</organism>
<dbReference type="RefSeq" id="WP_067185013.1">
    <property type="nucleotide sequence ID" value="NZ_CP012199.1"/>
</dbReference>
<evidence type="ECO:0000256" key="6">
    <source>
        <dbReference type="SAM" id="Phobius"/>
    </source>
</evidence>
<dbReference type="PANTHER" id="PTHR30561:SF9">
    <property type="entry name" value="4-AMINO-4-DEOXY-L-ARABINOSE-PHOSPHOUNDECAPRENOL FLIPPASE SUBUNIT ARNF-RELATED"/>
    <property type="match status" value="1"/>
</dbReference>
<dbReference type="InterPro" id="IPR018908">
    <property type="entry name" value="TMEM234"/>
</dbReference>
<keyword evidence="4 6" id="KW-1133">Transmembrane helix</keyword>
<dbReference type="EMBL" id="CP012199">
    <property type="protein sequence ID" value="AMG75358.1"/>
    <property type="molecule type" value="Genomic_DNA"/>
</dbReference>
<evidence type="ECO:0000313" key="8">
    <source>
        <dbReference type="Proteomes" id="UP000058599"/>
    </source>
</evidence>
<name>A0AA86GM38_9SPHN</name>
<dbReference type="Gene3D" id="1.10.3730.20">
    <property type="match status" value="1"/>
</dbReference>
<feature type="transmembrane region" description="Helical" evidence="6">
    <location>
        <begin position="78"/>
        <end position="98"/>
    </location>
</feature>
<dbReference type="AlphaFoldDB" id="A0AA86GM38"/>
<evidence type="ECO:0000256" key="3">
    <source>
        <dbReference type="ARBA" id="ARBA00022692"/>
    </source>
</evidence>
<dbReference type="InterPro" id="IPR037185">
    <property type="entry name" value="EmrE-like"/>
</dbReference>
<comment type="subcellular location">
    <subcellularLocation>
        <location evidence="1">Cell membrane</location>
        <topology evidence="1">Multi-pass membrane protein</topology>
    </subcellularLocation>
</comment>
<keyword evidence="2" id="KW-1003">Cell membrane</keyword>
<feature type="transmembrane region" description="Helical" evidence="6">
    <location>
        <begin position="104"/>
        <end position="121"/>
    </location>
</feature>
<dbReference type="SUPFAM" id="SSF103481">
    <property type="entry name" value="Multidrug resistance efflux transporter EmrE"/>
    <property type="match status" value="1"/>
</dbReference>
<reference evidence="7 8" key="1">
    <citation type="journal article" date="2016" name="BMC Genomics">
        <title>Genomic analysis of the nitrate-respiring Sphingopyxis granuli (formerly Sphingomonas macrogoltabida) strain TFA.</title>
        <authorList>
            <person name="Garcia-Romero I."/>
            <person name="Perez-Pulido A.J."/>
            <person name="Gonzalez-Flores Y.E."/>
            <person name="Reyes-Ramirez F."/>
            <person name="Santero E."/>
            <person name="Floriano B."/>
        </authorList>
    </citation>
    <scope>NUCLEOTIDE SEQUENCE [LARGE SCALE GENOMIC DNA]</scope>
    <source>
        <strain evidence="7 8">TFA</strain>
    </source>
</reference>
<proteinExistence type="predicted"/>
<protein>
    <submittedName>
        <fullName evidence="7">Permease</fullName>
    </submittedName>
</protein>
<dbReference type="KEGG" id="sgi:SGRAN_3011"/>
<dbReference type="Pfam" id="PF10639">
    <property type="entry name" value="TMEM234"/>
    <property type="match status" value="1"/>
</dbReference>
<evidence type="ECO:0000313" key="7">
    <source>
        <dbReference type="EMBL" id="AMG75358.1"/>
    </source>
</evidence>
<sequence>MNATLSPPLLLLILTSVGMSALAQMLLKLGVQGARATRTLSETMLAYASSPYLIAGFALYGLGAVLWLFVLARLPLSVAYPFVGLGFIFTMLIGAMAFHEHLSPTRIAGTLLIALGCVLVAQSAGGS</sequence>
<dbReference type="GO" id="GO:0005886">
    <property type="term" value="C:plasma membrane"/>
    <property type="evidence" value="ECO:0007669"/>
    <property type="project" value="UniProtKB-SubCell"/>
</dbReference>
<keyword evidence="3 6" id="KW-0812">Transmembrane</keyword>
<gene>
    <name evidence="7" type="ORF">SGRAN_3011</name>
</gene>
<dbReference type="InterPro" id="IPR000390">
    <property type="entry name" value="Small_drug/metabolite_transptr"/>
</dbReference>
<accession>A0AA86GM38</accession>
<dbReference type="PANTHER" id="PTHR30561">
    <property type="entry name" value="SMR FAMILY PROTON-DEPENDENT DRUG EFFLUX TRANSPORTER SUGE"/>
    <property type="match status" value="1"/>
</dbReference>
<keyword evidence="5 6" id="KW-0472">Membrane</keyword>
<evidence type="ECO:0000256" key="2">
    <source>
        <dbReference type="ARBA" id="ARBA00022475"/>
    </source>
</evidence>
<dbReference type="GO" id="GO:0022857">
    <property type="term" value="F:transmembrane transporter activity"/>
    <property type="evidence" value="ECO:0007669"/>
    <property type="project" value="InterPro"/>
</dbReference>
<evidence type="ECO:0000256" key="4">
    <source>
        <dbReference type="ARBA" id="ARBA00022989"/>
    </source>
</evidence>
<evidence type="ECO:0000256" key="5">
    <source>
        <dbReference type="ARBA" id="ARBA00023136"/>
    </source>
</evidence>
<evidence type="ECO:0000256" key="1">
    <source>
        <dbReference type="ARBA" id="ARBA00004651"/>
    </source>
</evidence>
<keyword evidence="8" id="KW-1185">Reference proteome</keyword>